<dbReference type="EMBL" id="JXRP01000019">
    <property type="protein sequence ID" value="KIL44401.1"/>
    <property type="molecule type" value="Genomic_DNA"/>
</dbReference>
<evidence type="ECO:0000313" key="8">
    <source>
        <dbReference type="Proteomes" id="UP000031938"/>
    </source>
</evidence>
<evidence type="ECO:0000313" key="7">
    <source>
        <dbReference type="EMBL" id="KIL44401.1"/>
    </source>
</evidence>
<feature type="transmembrane region" description="Helical" evidence="6">
    <location>
        <begin position="172"/>
        <end position="194"/>
    </location>
</feature>
<feature type="transmembrane region" description="Helical" evidence="6">
    <location>
        <begin position="35"/>
        <end position="52"/>
    </location>
</feature>
<dbReference type="Proteomes" id="UP000031938">
    <property type="component" value="Unassembled WGS sequence"/>
</dbReference>
<accession>A0A0C2VIT3</accession>
<keyword evidence="4 6" id="KW-1133">Transmembrane helix</keyword>
<evidence type="ECO:0000256" key="4">
    <source>
        <dbReference type="ARBA" id="ARBA00022989"/>
    </source>
</evidence>
<dbReference type="InterPro" id="IPR002794">
    <property type="entry name" value="DUF92_TMEM19"/>
</dbReference>
<dbReference type="Pfam" id="PF01940">
    <property type="entry name" value="DUF92"/>
    <property type="match status" value="1"/>
</dbReference>
<keyword evidence="3 6" id="KW-0812">Transmembrane</keyword>
<evidence type="ECO:0008006" key="9">
    <source>
        <dbReference type="Google" id="ProtNLM"/>
    </source>
</evidence>
<reference evidence="7 8" key="1">
    <citation type="submission" date="2015-01" db="EMBL/GenBank/DDBJ databases">
        <title>Genome sequencing of Jeotgalibacillus soli.</title>
        <authorList>
            <person name="Goh K.M."/>
            <person name="Chan K.-G."/>
            <person name="Yaakop A.S."/>
            <person name="Ee R."/>
            <person name="Gan H.M."/>
            <person name="Chan C.S."/>
        </authorList>
    </citation>
    <scope>NUCLEOTIDE SEQUENCE [LARGE SCALE GENOMIC DNA]</scope>
    <source>
        <strain evidence="7 8">P9</strain>
    </source>
</reference>
<organism evidence="7 8">
    <name type="scientific">Jeotgalibacillus soli</name>
    <dbReference type="NCBI Taxonomy" id="889306"/>
    <lineage>
        <taxon>Bacteria</taxon>
        <taxon>Bacillati</taxon>
        <taxon>Bacillota</taxon>
        <taxon>Bacilli</taxon>
        <taxon>Bacillales</taxon>
        <taxon>Caryophanaceae</taxon>
        <taxon>Jeotgalibacillus</taxon>
    </lineage>
</organism>
<dbReference type="PANTHER" id="PTHR13353:SF5">
    <property type="entry name" value="TRANSMEMBRANE PROTEIN 19"/>
    <property type="match status" value="1"/>
</dbReference>
<keyword evidence="5 6" id="KW-0472">Membrane</keyword>
<protein>
    <recommendedName>
        <fullName evidence="9">DUF92 domain-containing protein</fullName>
    </recommendedName>
</protein>
<comment type="similarity">
    <text evidence="2">Belongs to the TMEM19 family.</text>
</comment>
<keyword evidence="8" id="KW-1185">Reference proteome</keyword>
<dbReference type="AlphaFoldDB" id="A0A0C2VIT3"/>
<name>A0A0C2VIT3_9BACL</name>
<dbReference type="PATRIC" id="fig|889306.3.peg.3382"/>
<evidence type="ECO:0000256" key="6">
    <source>
        <dbReference type="SAM" id="Phobius"/>
    </source>
</evidence>
<comment type="caution">
    <text evidence="7">The sequence shown here is derived from an EMBL/GenBank/DDBJ whole genome shotgun (WGS) entry which is preliminary data.</text>
</comment>
<dbReference type="GO" id="GO:0016020">
    <property type="term" value="C:membrane"/>
    <property type="evidence" value="ECO:0007669"/>
    <property type="project" value="UniProtKB-SubCell"/>
</dbReference>
<dbReference type="STRING" id="889306.KP78_33650"/>
<dbReference type="PANTHER" id="PTHR13353">
    <property type="entry name" value="TRANSMEMBRANE PROTEIN 19"/>
    <property type="match status" value="1"/>
</dbReference>
<proteinExistence type="inferred from homology"/>
<comment type="subcellular location">
    <subcellularLocation>
        <location evidence="1">Membrane</location>
        <topology evidence="1">Multi-pass membrane protein</topology>
    </subcellularLocation>
</comment>
<gene>
    <name evidence="7" type="ORF">KP78_33650</name>
</gene>
<evidence type="ECO:0000256" key="1">
    <source>
        <dbReference type="ARBA" id="ARBA00004141"/>
    </source>
</evidence>
<feature type="transmembrane region" description="Helical" evidence="6">
    <location>
        <begin position="12"/>
        <end position="29"/>
    </location>
</feature>
<evidence type="ECO:0000256" key="2">
    <source>
        <dbReference type="ARBA" id="ARBA00009012"/>
    </source>
</evidence>
<evidence type="ECO:0000256" key="3">
    <source>
        <dbReference type="ARBA" id="ARBA00022692"/>
    </source>
</evidence>
<feature type="transmembrane region" description="Helical" evidence="6">
    <location>
        <begin position="141"/>
        <end position="166"/>
    </location>
</feature>
<sequence>MISTTGWRTGLLTLSGAIASVIVANVMYWSLGWEGLIVLASFFVSSSVWSKWKMEEKMNVEEKSAKTSHRDWQQVTANGGPASLFSMLYAINGAEVWLLAFLAALAAANADTWASEIGVLSRWRPLSIRTFKVVESGTSGAISVLGTLATIVGALFIALIGTVIFFEWDFSILVVITLLGIIGSFLDTFLGAFVQVEFRCTICGINTESKYHHHLQTVHEKGILFINNEVVNAASGVVAGAMTLFFYV</sequence>
<dbReference type="OrthoDB" id="9808500at2"/>
<evidence type="ECO:0000256" key="5">
    <source>
        <dbReference type="ARBA" id="ARBA00023136"/>
    </source>
</evidence>